<evidence type="ECO:0000313" key="3">
    <source>
        <dbReference type="EMBL" id="CED94259.1"/>
    </source>
</evidence>
<dbReference type="InterPro" id="IPR009057">
    <property type="entry name" value="Homeodomain-like_sf"/>
</dbReference>
<dbReference type="KEGG" id="ril:CRIB_1652"/>
<reference evidence="3 6" key="1">
    <citation type="submission" date="2014-04" db="EMBL/GenBank/DDBJ databases">
        <authorList>
            <person name="Hornung B.V."/>
        </authorList>
    </citation>
    <scope>NUCLEOTIDE SEQUENCE [LARGE SCALE GENOMIC DNA]</scope>
    <source>
        <strain evidence="3 6">CRIB</strain>
    </source>
</reference>
<evidence type="ECO:0000313" key="5">
    <source>
        <dbReference type="EMBL" id="CED94903.1"/>
    </source>
</evidence>
<dbReference type="KEGG" id="ril:CRIB_1861"/>
<dbReference type="EMBL" id="LN555523">
    <property type="protein sequence ID" value="CED94467.1"/>
    <property type="molecule type" value="Genomic_DNA"/>
</dbReference>
<dbReference type="EMBL" id="LN555523">
    <property type="protein sequence ID" value="CED94259.1"/>
    <property type="molecule type" value="Genomic_DNA"/>
</dbReference>
<keyword evidence="6" id="KW-1185">Reference proteome</keyword>
<dbReference type="Pfam" id="PF01710">
    <property type="entry name" value="HTH_Tnp_IS630"/>
    <property type="match status" value="1"/>
</dbReference>
<dbReference type="InterPro" id="IPR002622">
    <property type="entry name" value="Transposase_14"/>
</dbReference>
<evidence type="ECO:0000313" key="6">
    <source>
        <dbReference type="Proteomes" id="UP000245622"/>
    </source>
</evidence>
<dbReference type="AlphaFoldDB" id="A0A1V1I2B7"/>
<dbReference type="EMBL" id="LN555523">
    <property type="protein sequence ID" value="CED93473.1"/>
    <property type="molecule type" value="Genomic_DNA"/>
</dbReference>
<dbReference type="KEGG" id="ril:CRIB_721"/>
<proteinExistence type="predicted"/>
<protein>
    <submittedName>
        <fullName evidence="3">Transposase</fullName>
    </submittedName>
</protein>
<evidence type="ECO:0000259" key="1">
    <source>
        <dbReference type="Pfam" id="PF01710"/>
    </source>
</evidence>
<dbReference type="KEGG" id="ril:CRIB_2304"/>
<evidence type="ECO:0000313" key="2">
    <source>
        <dbReference type="EMBL" id="CED93473.1"/>
    </source>
</evidence>
<dbReference type="SUPFAM" id="SSF46689">
    <property type="entry name" value="Homeodomain-like"/>
    <property type="match status" value="1"/>
</dbReference>
<evidence type="ECO:0000313" key="4">
    <source>
        <dbReference type="EMBL" id="CED94467.1"/>
    </source>
</evidence>
<feature type="domain" description="Transposase Synechocystis PCC 6803" evidence="1">
    <location>
        <begin position="1"/>
        <end position="115"/>
    </location>
</feature>
<dbReference type="Proteomes" id="UP000245622">
    <property type="component" value="Chromosome 1"/>
</dbReference>
<gene>
    <name evidence="3" type="ORF">CRIB_1652</name>
    <name evidence="4" type="ORF">CRIB_1861</name>
    <name evidence="5" type="ORF">CRIB_2304</name>
    <name evidence="2" type="ORF">CRIB_721</name>
</gene>
<accession>A0A1V1I2B7</accession>
<organism evidence="3 6">
    <name type="scientific">Romboutsia ilealis</name>
    <dbReference type="NCBI Taxonomy" id="1115758"/>
    <lineage>
        <taxon>Bacteria</taxon>
        <taxon>Bacillati</taxon>
        <taxon>Bacillota</taxon>
        <taxon>Clostridia</taxon>
        <taxon>Peptostreptococcales</taxon>
        <taxon>Peptostreptococcaceae</taxon>
        <taxon>Romboutsia</taxon>
    </lineage>
</organism>
<name>A0A1V1I2B7_9FIRM</name>
<sequence>MSYDIKFKQRVIEYREEGHTFKETCKVFKISETTLIRWINKKKEGKLGEVKIRVRKPKKICPEQLVKYIEQYPDAYLYEIAEEFNCSDVAIFKALKKLNITRKKRQLYTRSNAKKK</sequence>
<dbReference type="EMBL" id="LN555523">
    <property type="protein sequence ID" value="CED94903.1"/>
    <property type="molecule type" value="Genomic_DNA"/>
</dbReference>